<sequence length="116" mass="13359">MTSYEMVLKVAKLLDDKKAVDIKALEIKDLTTIGDYFVIASGTSNIQVKALADEVEEGLSKLGYEPRRIEGYQSAMWVVLDYYDVIVHIFYEQTREFYSLERLWADAPTIQLDLDK</sequence>
<keyword evidence="4" id="KW-1185">Reference proteome</keyword>
<dbReference type="InterPro" id="IPR043519">
    <property type="entry name" value="NT_sf"/>
</dbReference>
<dbReference type="PANTHER" id="PTHR21043">
    <property type="entry name" value="IOJAP SUPERFAMILY ORTHOLOG"/>
    <property type="match status" value="1"/>
</dbReference>
<dbReference type="InterPro" id="IPR004394">
    <property type="entry name" value="Iojap/RsfS/C7orf30"/>
</dbReference>
<evidence type="ECO:0000313" key="3">
    <source>
        <dbReference type="EMBL" id="MBC8584371.1"/>
    </source>
</evidence>
<evidence type="ECO:0000256" key="1">
    <source>
        <dbReference type="ARBA" id="ARBA00010574"/>
    </source>
</evidence>
<dbReference type="GO" id="GO:0017148">
    <property type="term" value="P:negative regulation of translation"/>
    <property type="evidence" value="ECO:0007669"/>
    <property type="project" value="UniProtKB-UniRule"/>
</dbReference>
<comment type="subunit">
    <text evidence="2">Interacts with ribosomal protein uL14 (rplN).</text>
</comment>
<name>A0A926IGL3_9FIRM</name>
<evidence type="ECO:0000313" key="4">
    <source>
        <dbReference type="Proteomes" id="UP000623678"/>
    </source>
</evidence>
<accession>A0A926IGL3</accession>
<dbReference type="Pfam" id="PF02410">
    <property type="entry name" value="RsfS"/>
    <property type="match status" value="1"/>
</dbReference>
<dbReference type="GO" id="GO:0042256">
    <property type="term" value="P:cytosolic ribosome assembly"/>
    <property type="evidence" value="ECO:0007669"/>
    <property type="project" value="UniProtKB-UniRule"/>
</dbReference>
<dbReference type="SUPFAM" id="SSF81301">
    <property type="entry name" value="Nucleotidyltransferase"/>
    <property type="match status" value="1"/>
</dbReference>
<keyword evidence="2" id="KW-0963">Cytoplasm</keyword>
<keyword evidence="2" id="KW-0678">Repressor</keyword>
<dbReference type="RefSeq" id="WP_262394193.1">
    <property type="nucleotide sequence ID" value="NZ_JACRTD010000001.1"/>
</dbReference>
<comment type="subcellular location">
    <subcellularLocation>
        <location evidence="2">Cytoplasm</location>
    </subcellularLocation>
</comment>
<dbReference type="HAMAP" id="MF_01477">
    <property type="entry name" value="Iojap_RsfS"/>
    <property type="match status" value="1"/>
</dbReference>
<dbReference type="NCBIfam" id="TIGR00090">
    <property type="entry name" value="rsfS_iojap_ybeB"/>
    <property type="match status" value="1"/>
</dbReference>
<dbReference type="GO" id="GO:0043023">
    <property type="term" value="F:ribosomal large subunit binding"/>
    <property type="evidence" value="ECO:0007669"/>
    <property type="project" value="TreeGrafter"/>
</dbReference>
<gene>
    <name evidence="2 3" type="primary">rsfS</name>
    <name evidence="3" type="ORF">H8705_02080</name>
</gene>
<evidence type="ECO:0000256" key="2">
    <source>
        <dbReference type="HAMAP-Rule" id="MF_01477"/>
    </source>
</evidence>
<keyword evidence="2" id="KW-0810">Translation regulation</keyword>
<proteinExistence type="inferred from homology"/>
<reference evidence="3" key="1">
    <citation type="submission" date="2020-08" db="EMBL/GenBank/DDBJ databases">
        <title>Genome public.</title>
        <authorList>
            <person name="Liu C."/>
            <person name="Sun Q."/>
        </authorList>
    </citation>
    <scope>NUCLEOTIDE SEQUENCE</scope>
    <source>
        <strain evidence="3">NSJ-64</strain>
    </source>
</reference>
<comment type="caution">
    <text evidence="3">The sequence shown here is derived from an EMBL/GenBank/DDBJ whole genome shotgun (WGS) entry which is preliminary data.</text>
</comment>
<dbReference type="PANTHER" id="PTHR21043:SF0">
    <property type="entry name" value="MITOCHONDRIAL ASSEMBLY OF RIBOSOMAL LARGE SUBUNIT PROTEIN 1"/>
    <property type="match status" value="1"/>
</dbReference>
<dbReference type="AlphaFoldDB" id="A0A926IGL3"/>
<protein>
    <recommendedName>
        <fullName evidence="2">Ribosomal silencing factor RsfS</fullName>
    </recommendedName>
</protein>
<organism evidence="3 4">
    <name type="scientific">Youxingia wuxianensis</name>
    <dbReference type="NCBI Taxonomy" id="2763678"/>
    <lineage>
        <taxon>Bacteria</taxon>
        <taxon>Bacillati</taxon>
        <taxon>Bacillota</taxon>
        <taxon>Clostridia</taxon>
        <taxon>Eubacteriales</taxon>
        <taxon>Oscillospiraceae</taxon>
        <taxon>Youxingia</taxon>
    </lineage>
</organism>
<dbReference type="EMBL" id="JACRTD010000001">
    <property type="protein sequence ID" value="MBC8584371.1"/>
    <property type="molecule type" value="Genomic_DNA"/>
</dbReference>
<dbReference type="Proteomes" id="UP000623678">
    <property type="component" value="Unassembled WGS sequence"/>
</dbReference>
<dbReference type="Gene3D" id="3.30.460.10">
    <property type="entry name" value="Beta Polymerase, domain 2"/>
    <property type="match status" value="1"/>
</dbReference>
<comment type="function">
    <text evidence="2">Functions as a ribosomal silencing factor. Interacts with ribosomal protein uL14 (rplN), blocking formation of intersubunit bridge B8. Prevents association of the 30S and 50S ribosomal subunits and the formation of functional ribosomes, thus repressing translation.</text>
</comment>
<comment type="similarity">
    <text evidence="1 2">Belongs to the Iojap/RsfS family.</text>
</comment>
<dbReference type="GO" id="GO:0005737">
    <property type="term" value="C:cytoplasm"/>
    <property type="evidence" value="ECO:0007669"/>
    <property type="project" value="UniProtKB-SubCell"/>
</dbReference>
<dbReference type="GO" id="GO:0090071">
    <property type="term" value="P:negative regulation of ribosome biogenesis"/>
    <property type="evidence" value="ECO:0007669"/>
    <property type="project" value="UniProtKB-UniRule"/>
</dbReference>